<comment type="caution">
    <text evidence="4">The sequence shown here is derived from an EMBL/GenBank/DDBJ whole genome shotgun (WGS) entry which is preliminary data.</text>
</comment>
<dbReference type="Proteomes" id="UP001186944">
    <property type="component" value="Unassembled WGS sequence"/>
</dbReference>
<dbReference type="GO" id="GO:0006689">
    <property type="term" value="P:ganglioside catabolic process"/>
    <property type="evidence" value="ECO:0007669"/>
    <property type="project" value="InterPro"/>
</dbReference>
<feature type="chain" id="PRO_5041716747" description="MD-2-related lipid-recognition domain-containing protein" evidence="2">
    <location>
        <begin position="22"/>
        <end position="221"/>
    </location>
</feature>
<evidence type="ECO:0000313" key="4">
    <source>
        <dbReference type="EMBL" id="KAK3099598.1"/>
    </source>
</evidence>
<dbReference type="SMART" id="SM00737">
    <property type="entry name" value="ML"/>
    <property type="match status" value="1"/>
</dbReference>
<evidence type="ECO:0000313" key="5">
    <source>
        <dbReference type="Proteomes" id="UP001186944"/>
    </source>
</evidence>
<accession>A0AA88YHP1</accession>
<dbReference type="Pfam" id="PF02221">
    <property type="entry name" value="E1_DerP2_DerF2"/>
    <property type="match status" value="1"/>
</dbReference>
<dbReference type="InterPro" id="IPR003172">
    <property type="entry name" value="ML_dom"/>
</dbReference>
<dbReference type="SUPFAM" id="SSF63707">
    <property type="entry name" value="Ganglioside M2 (gm2) activator"/>
    <property type="match status" value="1"/>
</dbReference>
<evidence type="ECO:0000256" key="2">
    <source>
        <dbReference type="SAM" id="SignalP"/>
    </source>
</evidence>
<dbReference type="AlphaFoldDB" id="A0AA88YHP1"/>
<evidence type="ECO:0000259" key="3">
    <source>
        <dbReference type="SMART" id="SM00737"/>
    </source>
</evidence>
<sequence>MQRLTIISVTILLVGLIGTWAHQYVHEYEEEDRAYIEDETESLLDLLSLNAVPERFRPEQYFIGRGTKKVQAFSYKNCDPSAVAQIQSLSVTPDPLQFPGNLNIDIKLAINSTVDAVLPASLIISKKVAGIWIKLPCVDNFGSCNYDDLCELLSQIGDCPDPIVKTGLGCQCPFKAGTYQTSDLSFEVDAAALPSGDYNITGSISHMGKPAGCLELILTVA</sequence>
<reference evidence="4" key="1">
    <citation type="submission" date="2019-08" db="EMBL/GenBank/DDBJ databases">
        <title>The improved chromosome-level genome for the pearl oyster Pinctada fucata martensii using PacBio sequencing and Hi-C.</title>
        <authorList>
            <person name="Zheng Z."/>
        </authorList>
    </citation>
    <scope>NUCLEOTIDE SEQUENCE</scope>
    <source>
        <strain evidence="4">ZZ-2019</strain>
        <tissue evidence="4">Adductor muscle</tissue>
    </source>
</reference>
<dbReference type="Gene3D" id="2.70.220.10">
    <property type="entry name" value="Ganglioside GM2 activator"/>
    <property type="match status" value="1"/>
</dbReference>
<gene>
    <name evidence="4" type="ORF">FSP39_006836</name>
</gene>
<protein>
    <recommendedName>
        <fullName evidence="3">MD-2-related lipid-recognition domain-containing protein</fullName>
    </recommendedName>
</protein>
<proteinExistence type="predicted"/>
<dbReference type="GO" id="GO:0008047">
    <property type="term" value="F:enzyme activator activity"/>
    <property type="evidence" value="ECO:0007669"/>
    <property type="project" value="InterPro"/>
</dbReference>
<dbReference type="GO" id="GO:0009898">
    <property type="term" value="C:cytoplasmic side of plasma membrane"/>
    <property type="evidence" value="ECO:0007669"/>
    <property type="project" value="TreeGrafter"/>
</dbReference>
<dbReference type="InterPro" id="IPR028996">
    <property type="entry name" value="GM2-AP"/>
</dbReference>
<feature type="signal peptide" evidence="2">
    <location>
        <begin position="1"/>
        <end position="21"/>
    </location>
</feature>
<dbReference type="GO" id="GO:0005319">
    <property type="term" value="F:lipid transporter activity"/>
    <property type="evidence" value="ECO:0007669"/>
    <property type="project" value="TreeGrafter"/>
</dbReference>
<dbReference type="EMBL" id="VSWD01000006">
    <property type="protein sequence ID" value="KAK3099598.1"/>
    <property type="molecule type" value="Genomic_DNA"/>
</dbReference>
<dbReference type="PANTHER" id="PTHR17357">
    <property type="entry name" value="GM2 GANGLIOSIDE ACTIVATOR PROTEIN"/>
    <property type="match status" value="1"/>
</dbReference>
<evidence type="ECO:0000256" key="1">
    <source>
        <dbReference type="ARBA" id="ARBA00022729"/>
    </source>
</evidence>
<organism evidence="4 5">
    <name type="scientific">Pinctada imbricata</name>
    <name type="common">Atlantic pearl-oyster</name>
    <name type="synonym">Pinctada martensii</name>
    <dbReference type="NCBI Taxonomy" id="66713"/>
    <lineage>
        <taxon>Eukaryota</taxon>
        <taxon>Metazoa</taxon>
        <taxon>Spiralia</taxon>
        <taxon>Lophotrochozoa</taxon>
        <taxon>Mollusca</taxon>
        <taxon>Bivalvia</taxon>
        <taxon>Autobranchia</taxon>
        <taxon>Pteriomorphia</taxon>
        <taxon>Pterioida</taxon>
        <taxon>Pterioidea</taxon>
        <taxon>Pteriidae</taxon>
        <taxon>Pinctada</taxon>
    </lineage>
</organism>
<feature type="domain" description="MD-2-related lipid-recognition" evidence="3">
    <location>
        <begin position="75"/>
        <end position="218"/>
    </location>
</feature>
<dbReference type="PANTHER" id="PTHR17357:SF0">
    <property type="entry name" value="GANGLIOSIDE GM2 ACTIVATOR"/>
    <property type="match status" value="1"/>
</dbReference>
<name>A0AA88YHP1_PINIB</name>
<keyword evidence="1 2" id="KW-0732">Signal</keyword>
<dbReference type="InterPro" id="IPR036846">
    <property type="entry name" value="GM2-AP_sf"/>
</dbReference>
<keyword evidence="5" id="KW-1185">Reference proteome</keyword>